<reference evidence="2 3" key="1">
    <citation type="journal article" date="2017" name="Syst. Appl. Microbiol.">
        <title>Soybeans inoculated with root zone soils of Canadian native legumes harbour diverse and novel Bradyrhizobium spp. that possess agricultural potential.</title>
        <authorList>
            <person name="Bromfield E.S.P."/>
            <person name="Cloutier S."/>
            <person name="Tambong J.T."/>
            <person name="Tran Thi T.V."/>
        </authorList>
    </citation>
    <scope>NUCLEOTIDE SEQUENCE [LARGE SCALE GENOMIC DNA]</scope>
    <source>
        <strain evidence="2 3">39S1MB</strain>
    </source>
</reference>
<keyword evidence="3" id="KW-1185">Reference proteome</keyword>
<proteinExistence type="predicted"/>
<gene>
    <name evidence="2" type="ORF">CIT40_22660</name>
</gene>
<name>A0A2U8PXQ0_9BRAD</name>
<evidence type="ECO:0000313" key="3">
    <source>
        <dbReference type="Proteomes" id="UP000215884"/>
    </source>
</evidence>
<sequence>MSEDVERELAGEPSPPPTTKTRPRARATTEIRSLARGHTRTALKVLLGIMRNDSATPAVRLSAANAVLDRGWGKSAQPIEGGEEGAVETIHRVERVIVRPDDASDAGERGRGER</sequence>
<evidence type="ECO:0000256" key="1">
    <source>
        <dbReference type="SAM" id="MobiDB-lite"/>
    </source>
</evidence>
<dbReference type="OrthoDB" id="8453986at2"/>
<feature type="region of interest" description="Disordered" evidence="1">
    <location>
        <begin position="1"/>
        <end position="29"/>
    </location>
</feature>
<protein>
    <submittedName>
        <fullName evidence="2">Uncharacterized protein</fullName>
    </submittedName>
</protein>
<reference evidence="2 3" key="2">
    <citation type="journal article" date="2019" name="Int. J. Syst. Evol. Microbiol.">
        <title>Description and complete genome sequence of Bradyrhizobium amphicarpaeae sp. nov., harbouring photosystem and nitrogen-fixation genes.</title>
        <authorList>
            <person name="Bromfield E.S.P."/>
            <person name="Cloutier S."/>
            <person name="Nguyen H.D.T."/>
        </authorList>
    </citation>
    <scope>NUCLEOTIDE SEQUENCE [LARGE SCALE GENOMIC DNA]</scope>
    <source>
        <strain evidence="2 3">39S1MB</strain>
    </source>
</reference>
<dbReference type="KEGG" id="brq:CIT40_22660"/>
<evidence type="ECO:0000313" key="2">
    <source>
        <dbReference type="EMBL" id="AWM02557.1"/>
    </source>
</evidence>
<dbReference type="Proteomes" id="UP000215884">
    <property type="component" value="Chromosome"/>
</dbReference>
<dbReference type="EMBL" id="CP029426">
    <property type="protein sequence ID" value="AWM02557.1"/>
    <property type="molecule type" value="Genomic_DNA"/>
</dbReference>
<accession>A0A2U8PXQ0</accession>
<dbReference type="RefSeq" id="WP_094891334.1">
    <property type="nucleotide sequence ID" value="NZ_CP029426.2"/>
</dbReference>
<dbReference type="AlphaFoldDB" id="A0A2U8PXQ0"/>
<organism evidence="2 3">
    <name type="scientific">Bradyrhizobium amphicarpaeae</name>
    <dbReference type="NCBI Taxonomy" id="1404768"/>
    <lineage>
        <taxon>Bacteria</taxon>
        <taxon>Pseudomonadati</taxon>
        <taxon>Pseudomonadota</taxon>
        <taxon>Alphaproteobacteria</taxon>
        <taxon>Hyphomicrobiales</taxon>
        <taxon>Nitrobacteraceae</taxon>
        <taxon>Bradyrhizobium</taxon>
    </lineage>
</organism>